<accession>A0A1M6C271</accession>
<organism evidence="1 2">
    <name type="scientific">Rubritalea squalenifaciens DSM 18772</name>
    <dbReference type="NCBI Taxonomy" id="1123071"/>
    <lineage>
        <taxon>Bacteria</taxon>
        <taxon>Pseudomonadati</taxon>
        <taxon>Verrucomicrobiota</taxon>
        <taxon>Verrucomicrobiia</taxon>
        <taxon>Verrucomicrobiales</taxon>
        <taxon>Rubritaleaceae</taxon>
        <taxon>Rubritalea</taxon>
    </lineage>
</organism>
<reference evidence="1 2" key="1">
    <citation type="submission" date="2016-11" db="EMBL/GenBank/DDBJ databases">
        <authorList>
            <person name="Jaros S."/>
            <person name="Januszkiewicz K."/>
            <person name="Wedrychowicz H."/>
        </authorList>
    </citation>
    <scope>NUCLEOTIDE SEQUENCE [LARGE SCALE GENOMIC DNA]</scope>
    <source>
        <strain evidence="1 2">DSM 18772</strain>
    </source>
</reference>
<protein>
    <submittedName>
        <fullName evidence="1">Uncharacterized protein</fullName>
    </submittedName>
</protein>
<gene>
    <name evidence="1" type="ORF">SAMN02745181_0363</name>
</gene>
<keyword evidence="2" id="KW-1185">Reference proteome</keyword>
<dbReference type="InParanoid" id="A0A1M6C271"/>
<evidence type="ECO:0000313" key="1">
    <source>
        <dbReference type="EMBL" id="SHI54854.1"/>
    </source>
</evidence>
<sequence length="47" mass="4999">MLNVGGYKTSKTRWKTQIEGLMEPLLDGTSATRVGVGPCGALLIGDY</sequence>
<evidence type="ECO:0000313" key="2">
    <source>
        <dbReference type="Proteomes" id="UP000184510"/>
    </source>
</evidence>
<dbReference type="Proteomes" id="UP000184510">
    <property type="component" value="Unassembled WGS sequence"/>
</dbReference>
<dbReference type="EMBL" id="FQYR01000002">
    <property type="protein sequence ID" value="SHI54854.1"/>
    <property type="molecule type" value="Genomic_DNA"/>
</dbReference>
<dbReference type="STRING" id="1123071.SAMN02745181_0363"/>
<dbReference type="AlphaFoldDB" id="A0A1M6C271"/>
<proteinExistence type="predicted"/>
<name>A0A1M6C271_9BACT</name>